<dbReference type="GeneID" id="19943236"/>
<feature type="compositionally biased region" description="Basic residues" evidence="1">
    <location>
        <begin position="46"/>
        <end position="92"/>
    </location>
</feature>
<dbReference type="Pfam" id="PF00481">
    <property type="entry name" value="PP2C"/>
    <property type="match status" value="1"/>
</dbReference>
<sequence length="553" mass="61869">MASKCSDRPPAAETDLRQTDLDACTFISEAQHGDRKRGRSGENGHVHRHKRSHAHRRHPYERAPRRSRSRSRSPQRPATRKRRRQQQHQKGKKREDEWFATASDDAEDEGGNDDDDEPEEKSQDDGDETLAQMEKRLRPGAADLSISNDLLHASESWQGAKPTNEDRVAHMLDMLPGPAFAIFDGHSGSASADFVMRNLLKNVSASMRQRGLPETQIKELLSGKHADRLKELKRKTEVLQYQQEQLEELLESNKKMDMYEISLMPSVYQDVLQTLADGRSALELAERAQVERAAKVERVYSQCFEKELFQKAMIEGFLFSDAELLRKQLDDGSTGLVAWFAGFRHECLRLVLANVGDCRAVLCRDGKALALTQDHKPSRPDEAARIKRAGGYVGTVQGISRVCSAAGAGVSLSSRERTTYLSVSRSFGDRALKVPSNIVCADPEVRVVSIEPRDTFLVLACDGIWDVLSNQDVVDIGLEHFGHPKRAADAIVKRAYAAQSKDNLSAIVIYFGWRADEAAAQWHAVQAERARPTCKEPKPVALEEEAGLDMFSM</sequence>
<dbReference type="EMBL" id="JH767137">
    <property type="protein sequence ID" value="EQC39851.1"/>
    <property type="molecule type" value="Genomic_DNA"/>
</dbReference>
<dbReference type="eggNOG" id="KOG0698">
    <property type="taxonomic scope" value="Eukaryota"/>
</dbReference>
<proteinExistence type="predicted"/>
<dbReference type="SUPFAM" id="SSF81606">
    <property type="entry name" value="PP2C-like"/>
    <property type="match status" value="1"/>
</dbReference>
<accession>T0QYT2</accession>
<dbReference type="PANTHER" id="PTHR47992">
    <property type="entry name" value="PROTEIN PHOSPHATASE"/>
    <property type="match status" value="1"/>
</dbReference>
<dbReference type="OMA" id="NIVCADP"/>
<dbReference type="GO" id="GO:0004722">
    <property type="term" value="F:protein serine/threonine phosphatase activity"/>
    <property type="evidence" value="ECO:0007669"/>
    <property type="project" value="InterPro"/>
</dbReference>
<feature type="region of interest" description="Disordered" evidence="1">
    <location>
        <begin position="1"/>
        <end position="127"/>
    </location>
</feature>
<evidence type="ECO:0000259" key="2">
    <source>
        <dbReference type="PROSITE" id="PS51746"/>
    </source>
</evidence>
<name>T0QYT2_SAPDV</name>
<dbReference type="VEuPathDB" id="FungiDB:SDRG_02509"/>
<dbReference type="InParanoid" id="T0QYT2"/>
<dbReference type="PROSITE" id="PS51746">
    <property type="entry name" value="PPM_2"/>
    <property type="match status" value="1"/>
</dbReference>
<gene>
    <name evidence="3" type="ORF">SDRG_02509</name>
</gene>
<evidence type="ECO:0000313" key="3">
    <source>
        <dbReference type="EMBL" id="EQC39851.1"/>
    </source>
</evidence>
<protein>
    <recommendedName>
        <fullName evidence="2">PPM-type phosphatase domain-containing protein</fullName>
    </recommendedName>
</protein>
<evidence type="ECO:0000313" key="4">
    <source>
        <dbReference type="Proteomes" id="UP000030762"/>
    </source>
</evidence>
<evidence type="ECO:0000256" key="1">
    <source>
        <dbReference type="SAM" id="MobiDB-lite"/>
    </source>
</evidence>
<keyword evidence="4" id="KW-1185">Reference proteome</keyword>
<dbReference type="Proteomes" id="UP000030762">
    <property type="component" value="Unassembled WGS sequence"/>
</dbReference>
<dbReference type="OrthoDB" id="10264738at2759"/>
<dbReference type="InterPro" id="IPR015655">
    <property type="entry name" value="PP2C"/>
</dbReference>
<feature type="domain" description="PPM-type phosphatase" evidence="2">
    <location>
        <begin position="151"/>
        <end position="511"/>
    </location>
</feature>
<dbReference type="InterPro" id="IPR001932">
    <property type="entry name" value="PPM-type_phosphatase-like_dom"/>
</dbReference>
<organism evidence="3 4">
    <name type="scientific">Saprolegnia diclina (strain VS20)</name>
    <dbReference type="NCBI Taxonomy" id="1156394"/>
    <lineage>
        <taxon>Eukaryota</taxon>
        <taxon>Sar</taxon>
        <taxon>Stramenopiles</taxon>
        <taxon>Oomycota</taxon>
        <taxon>Saprolegniomycetes</taxon>
        <taxon>Saprolegniales</taxon>
        <taxon>Saprolegniaceae</taxon>
        <taxon>Saprolegnia</taxon>
    </lineage>
</organism>
<dbReference type="AlphaFoldDB" id="T0QYT2"/>
<dbReference type="Gene3D" id="3.60.40.10">
    <property type="entry name" value="PPM-type phosphatase domain"/>
    <property type="match status" value="1"/>
</dbReference>
<dbReference type="InterPro" id="IPR036457">
    <property type="entry name" value="PPM-type-like_dom_sf"/>
</dbReference>
<dbReference type="CDD" id="cd00143">
    <property type="entry name" value="PP2Cc"/>
    <property type="match status" value="1"/>
</dbReference>
<dbReference type="STRING" id="1156394.T0QYT2"/>
<reference evidence="3 4" key="1">
    <citation type="submission" date="2012-04" db="EMBL/GenBank/DDBJ databases">
        <title>The Genome Sequence of Saprolegnia declina VS20.</title>
        <authorList>
            <consortium name="The Broad Institute Genome Sequencing Platform"/>
            <person name="Russ C."/>
            <person name="Nusbaum C."/>
            <person name="Tyler B."/>
            <person name="van West P."/>
            <person name="Dieguez-Uribeondo J."/>
            <person name="de Bruijn I."/>
            <person name="Tripathy S."/>
            <person name="Jiang R."/>
            <person name="Young S.K."/>
            <person name="Zeng Q."/>
            <person name="Gargeya S."/>
            <person name="Fitzgerald M."/>
            <person name="Haas B."/>
            <person name="Abouelleil A."/>
            <person name="Alvarado L."/>
            <person name="Arachchi H.M."/>
            <person name="Berlin A."/>
            <person name="Chapman S.B."/>
            <person name="Goldberg J."/>
            <person name="Griggs A."/>
            <person name="Gujja S."/>
            <person name="Hansen M."/>
            <person name="Howarth C."/>
            <person name="Imamovic A."/>
            <person name="Larimer J."/>
            <person name="McCowen C."/>
            <person name="Montmayeur A."/>
            <person name="Murphy C."/>
            <person name="Neiman D."/>
            <person name="Pearson M."/>
            <person name="Priest M."/>
            <person name="Roberts A."/>
            <person name="Saif S."/>
            <person name="Shea T."/>
            <person name="Sisk P."/>
            <person name="Sykes S."/>
            <person name="Wortman J."/>
            <person name="Nusbaum C."/>
            <person name="Birren B."/>
        </authorList>
    </citation>
    <scope>NUCLEOTIDE SEQUENCE [LARGE SCALE GENOMIC DNA]</scope>
    <source>
        <strain evidence="3 4">VS20</strain>
    </source>
</reference>
<dbReference type="RefSeq" id="XP_008606325.1">
    <property type="nucleotide sequence ID" value="XM_008608103.1"/>
</dbReference>
<dbReference type="SMART" id="SM00332">
    <property type="entry name" value="PP2Cc"/>
    <property type="match status" value="1"/>
</dbReference>
<feature type="compositionally biased region" description="Acidic residues" evidence="1">
    <location>
        <begin position="104"/>
        <end position="119"/>
    </location>
</feature>